<dbReference type="SUPFAM" id="SSF81901">
    <property type="entry name" value="HCP-like"/>
    <property type="match status" value="1"/>
</dbReference>
<dbReference type="InterPro" id="IPR052945">
    <property type="entry name" value="Mitotic_Regulator"/>
</dbReference>
<sequence length="418" mass="48374">MELMFREPEKIFNSIDFISLSEKCMISLIQHDNFQVNVIQVWEQVLKWGIAQNPKLPSDPFSYSKEEFNILKNILQQLIPFIKFFNLSHKEFLDKVYPYKKILPKDLRENLIKHFINQPNNNLEPNRTDEMEIDSIAVQRNLSIEKDYNYNMVVNGTNNIIYRLLNKGIVCKLVNQKVIEFFSDHNINAQEIYNWLLNNQINANSIFLLGYFHYYGIITSLNNEKALNLFIKSSEKDHILAQFFVGCCYKYGYGAIKNDKLAFEYYEKVASKGYSAAQLEIGCSYRNGIGIEKDFKKAICWYEKAATNGNIIAMCNLGSCYINGIVIEKDYNKAFEFYKQSAEGGHTSGITMLGYCYSNGIGTKIDKQKAFELYQNAANLEDKVAQNNLALIVVNNRVIIVVSFILKYAWSLVYFLLD</sequence>
<evidence type="ECO:0000256" key="1">
    <source>
        <dbReference type="SAM" id="Phobius"/>
    </source>
</evidence>
<evidence type="ECO:0008006" key="4">
    <source>
        <dbReference type="Google" id="ProtNLM"/>
    </source>
</evidence>
<comment type="caution">
    <text evidence="2">The sequence shown here is derived from an EMBL/GenBank/DDBJ whole genome shotgun (WGS) entry which is preliminary data.</text>
</comment>
<proteinExistence type="predicted"/>
<dbReference type="Proteomes" id="UP000247702">
    <property type="component" value="Unassembled WGS sequence"/>
</dbReference>
<dbReference type="Pfam" id="PF08238">
    <property type="entry name" value="Sel1"/>
    <property type="match status" value="5"/>
</dbReference>
<dbReference type="EMBL" id="BEXD01003994">
    <property type="protein sequence ID" value="GBC05225.1"/>
    <property type="molecule type" value="Genomic_DNA"/>
</dbReference>
<keyword evidence="3" id="KW-1185">Reference proteome</keyword>
<reference evidence="2 3" key="1">
    <citation type="submission" date="2017-11" db="EMBL/GenBank/DDBJ databases">
        <title>The genome of Rhizophagus clarus HR1 reveals common genetic basis of auxotrophy among arbuscular mycorrhizal fungi.</title>
        <authorList>
            <person name="Kobayashi Y."/>
        </authorList>
    </citation>
    <scope>NUCLEOTIDE SEQUENCE [LARGE SCALE GENOMIC DNA]</scope>
    <source>
        <strain evidence="2 3">HR1</strain>
    </source>
</reference>
<dbReference type="Gene3D" id="1.25.40.420">
    <property type="match status" value="1"/>
</dbReference>
<organism evidence="2 3">
    <name type="scientific">Rhizophagus clarus</name>
    <dbReference type="NCBI Taxonomy" id="94130"/>
    <lineage>
        <taxon>Eukaryota</taxon>
        <taxon>Fungi</taxon>
        <taxon>Fungi incertae sedis</taxon>
        <taxon>Mucoromycota</taxon>
        <taxon>Glomeromycotina</taxon>
        <taxon>Glomeromycetes</taxon>
        <taxon>Glomerales</taxon>
        <taxon>Glomeraceae</taxon>
        <taxon>Rhizophagus</taxon>
    </lineage>
</organism>
<evidence type="ECO:0000313" key="2">
    <source>
        <dbReference type="EMBL" id="GBC05225.1"/>
    </source>
</evidence>
<dbReference type="InterPro" id="IPR006597">
    <property type="entry name" value="Sel1-like"/>
</dbReference>
<dbReference type="SMART" id="SM00671">
    <property type="entry name" value="SEL1"/>
    <property type="match status" value="5"/>
</dbReference>
<protein>
    <recommendedName>
        <fullName evidence="4">BACK domain-containing protein</fullName>
    </recommendedName>
</protein>
<dbReference type="Gene3D" id="1.25.40.10">
    <property type="entry name" value="Tetratricopeptide repeat domain"/>
    <property type="match status" value="1"/>
</dbReference>
<dbReference type="PANTHER" id="PTHR43628:SF1">
    <property type="entry name" value="CHITIN SYNTHASE REGULATORY FACTOR 2-RELATED"/>
    <property type="match status" value="1"/>
</dbReference>
<keyword evidence="1" id="KW-0472">Membrane</keyword>
<dbReference type="PANTHER" id="PTHR43628">
    <property type="entry name" value="ACTIVATOR OF C KINASE PROTEIN 1-RELATED"/>
    <property type="match status" value="1"/>
</dbReference>
<keyword evidence="1" id="KW-1133">Transmembrane helix</keyword>
<keyword evidence="1" id="KW-0812">Transmembrane</keyword>
<dbReference type="AlphaFoldDB" id="A0A2Z6S2X8"/>
<gene>
    <name evidence="2" type="ORF">RclHR1_06100005</name>
</gene>
<dbReference type="InterPro" id="IPR011990">
    <property type="entry name" value="TPR-like_helical_dom_sf"/>
</dbReference>
<name>A0A2Z6S2X8_9GLOM</name>
<feature type="transmembrane region" description="Helical" evidence="1">
    <location>
        <begin position="398"/>
        <end position="417"/>
    </location>
</feature>
<accession>A0A2Z6S2X8</accession>
<evidence type="ECO:0000313" key="3">
    <source>
        <dbReference type="Proteomes" id="UP000247702"/>
    </source>
</evidence>